<evidence type="ECO:0000256" key="1">
    <source>
        <dbReference type="ARBA" id="ARBA00037087"/>
    </source>
</evidence>
<dbReference type="GO" id="GO:0030688">
    <property type="term" value="C:preribosome, small subunit precursor"/>
    <property type="evidence" value="ECO:0007669"/>
    <property type="project" value="TreeGrafter"/>
</dbReference>
<dbReference type="GO" id="GO:0005525">
    <property type="term" value="F:GTP binding"/>
    <property type="evidence" value="ECO:0007669"/>
    <property type="project" value="TreeGrafter"/>
</dbReference>
<protein>
    <recommendedName>
        <fullName evidence="2">Pre-rRNA-processing protein TSR1 homolog</fullName>
    </recommendedName>
</protein>
<dbReference type="AlphaFoldDB" id="A0A914I601"/>
<dbReference type="InterPro" id="IPR039761">
    <property type="entry name" value="Bms1/Tsr1"/>
</dbReference>
<dbReference type="Pfam" id="PF04950">
    <property type="entry name" value="RIBIOP_C"/>
    <property type="match status" value="1"/>
</dbReference>
<dbReference type="PANTHER" id="PTHR12858">
    <property type="entry name" value="RIBOSOME BIOGENESIS PROTEIN"/>
    <property type="match status" value="1"/>
</dbReference>
<dbReference type="GO" id="GO:0000479">
    <property type="term" value="P:endonucleolytic cleavage of tricistronic rRNA transcript (SSU-rRNA, 5.8S rRNA, LSU-rRNA)"/>
    <property type="evidence" value="ECO:0007669"/>
    <property type="project" value="TreeGrafter"/>
</dbReference>
<reference evidence="5" key="1">
    <citation type="submission" date="2022-11" db="UniProtKB">
        <authorList>
            <consortium name="WormBaseParasite"/>
        </authorList>
    </citation>
    <scope>IDENTIFICATION</scope>
</reference>
<evidence type="ECO:0000256" key="2">
    <source>
        <dbReference type="ARBA" id="ARBA00040070"/>
    </source>
</evidence>
<dbReference type="InterPro" id="IPR007034">
    <property type="entry name" value="BMS1_TSR1_C"/>
</dbReference>
<dbReference type="GO" id="GO:0000462">
    <property type="term" value="P:maturation of SSU-rRNA from tricistronic rRNA transcript (SSU-rRNA, 5.8S rRNA, LSU-rRNA)"/>
    <property type="evidence" value="ECO:0007669"/>
    <property type="project" value="TreeGrafter"/>
</dbReference>
<accession>A0A914I601</accession>
<evidence type="ECO:0000259" key="3">
    <source>
        <dbReference type="Pfam" id="PF04950"/>
    </source>
</evidence>
<dbReference type="GO" id="GO:0034511">
    <property type="term" value="F:U3 snoRNA binding"/>
    <property type="evidence" value="ECO:0007669"/>
    <property type="project" value="TreeGrafter"/>
</dbReference>
<name>A0A914I601_GLORO</name>
<dbReference type="Proteomes" id="UP000887572">
    <property type="component" value="Unplaced"/>
</dbReference>
<feature type="domain" description="Ribosome biogenesis protein BMS1/TSR1 C-terminal" evidence="3">
    <location>
        <begin position="37"/>
        <end position="124"/>
    </location>
</feature>
<evidence type="ECO:0000313" key="4">
    <source>
        <dbReference type="Proteomes" id="UP000887572"/>
    </source>
</evidence>
<keyword evidence="4" id="KW-1185">Reference proteome</keyword>
<dbReference type="WBParaSite" id="Gr19_v10_g7634.t1">
    <property type="protein sequence ID" value="Gr19_v10_g7634.t1"/>
    <property type="gene ID" value="Gr19_v10_g7634"/>
</dbReference>
<dbReference type="PANTHER" id="PTHR12858:SF1">
    <property type="entry name" value="PRE-RRNA-PROCESSING PROTEIN TSR1 HOMOLOG"/>
    <property type="match status" value="1"/>
</dbReference>
<proteinExistence type="predicted"/>
<comment type="function">
    <text evidence="1">Required during maturation of the 40S ribosomal subunit in the nucleolus.</text>
</comment>
<sequence>MDAGEEGEYAVDDNDADEMARERFRLQRENLQWPDEVETPRDVSARQRFQRYRGLKSFRTSPWDPKEDLPRNYARIYRFVNFKRTRKLALAEAHKAFDAEVGSGEFAYPGTFVTLHIVNVPRQIFALPCLC</sequence>
<organism evidence="4 5">
    <name type="scientific">Globodera rostochiensis</name>
    <name type="common">Golden nematode worm</name>
    <name type="synonym">Heterodera rostochiensis</name>
    <dbReference type="NCBI Taxonomy" id="31243"/>
    <lineage>
        <taxon>Eukaryota</taxon>
        <taxon>Metazoa</taxon>
        <taxon>Ecdysozoa</taxon>
        <taxon>Nematoda</taxon>
        <taxon>Chromadorea</taxon>
        <taxon>Rhabditida</taxon>
        <taxon>Tylenchina</taxon>
        <taxon>Tylenchomorpha</taxon>
        <taxon>Tylenchoidea</taxon>
        <taxon>Heteroderidae</taxon>
        <taxon>Heteroderinae</taxon>
        <taxon>Globodera</taxon>
    </lineage>
</organism>
<dbReference type="GO" id="GO:0003924">
    <property type="term" value="F:GTPase activity"/>
    <property type="evidence" value="ECO:0007669"/>
    <property type="project" value="TreeGrafter"/>
</dbReference>
<evidence type="ECO:0000313" key="5">
    <source>
        <dbReference type="WBParaSite" id="Gr19_v10_g7634.t1"/>
    </source>
</evidence>